<dbReference type="Pfam" id="PF13185">
    <property type="entry name" value="GAF_2"/>
    <property type="match status" value="1"/>
</dbReference>
<dbReference type="InterPro" id="IPR052155">
    <property type="entry name" value="Biofilm_reg_signaling"/>
</dbReference>
<dbReference type="PROSITE" id="PS50883">
    <property type="entry name" value="EAL"/>
    <property type="match status" value="1"/>
</dbReference>
<dbReference type="SUPFAM" id="SSF141868">
    <property type="entry name" value="EAL domain-like"/>
    <property type="match status" value="1"/>
</dbReference>
<keyword evidence="1" id="KW-0175">Coiled coil</keyword>
<dbReference type="EMBL" id="CP031775">
    <property type="protein sequence ID" value="QDZ92354.1"/>
    <property type="molecule type" value="Genomic_DNA"/>
</dbReference>
<dbReference type="SUPFAM" id="SSF55073">
    <property type="entry name" value="Nucleotide cyclase"/>
    <property type="match status" value="1"/>
</dbReference>
<reference evidence="4 5" key="1">
    <citation type="journal article" date="2019" name="Ecotoxicol. Environ. Saf.">
        <title>Microbial characterization of heavy metal resistant bacterial strains isolated from an electroplating wastewater treatment plant.</title>
        <authorList>
            <person name="Cai X."/>
            <person name="Zheng X."/>
            <person name="Zhang D."/>
            <person name="Iqbal W."/>
            <person name="Liu C."/>
            <person name="Yang B."/>
            <person name="Zhao X."/>
            <person name="Lu X."/>
            <person name="Mao Y."/>
        </authorList>
    </citation>
    <scope>NUCLEOTIDE SEQUENCE [LARGE SCALE GENOMIC DNA]</scope>
    <source>
        <strain evidence="4 5">Ni1-3</strain>
    </source>
</reference>
<dbReference type="SMART" id="SM00267">
    <property type="entry name" value="GGDEF"/>
    <property type="match status" value="1"/>
</dbReference>
<dbReference type="Pfam" id="PF00990">
    <property type="entry name" value="GGDEF"/>
    <property type="match status" value="1"/>
</dbReference>
<dbReference type="AlphaFoldDB" id="A0A5B8R0W0"/>
<gene>
    <name evidence="4" type="ORF">D0436_18890</name>
</gene>
<dbReference type="InterPro" id="IPR000160">
    <property type="entry name" value="GGDEF_dom"/>
</dbReference>
<feature type="domain" description="EAL" evidence="2">
    <location>
        <begin position="390"/>
        <end position="644"/>
    </location>
</feature>
<dbReference type="InterPro" id="IPR043128">
    <property type="entry name" value="Rev_trsase/Diguanyl_cyclase"/>
</dbReference>
<evidence type="ECO:0000313" key="4">
    <source>
        <dbReference type="EMBL" id="QDZ92354.1"/>
    </source>
</evidence>
<dbReference type="Proteomes" id="UP000321124">
    <property type="component" value="Chromosome"/>
</dbReference>
<dbReference type="SUPFAM" id="SSF55781">
    <property type="entry name" value="GAF domain-like"/>
    <property type="match status" value="1"/>
</dbReference>
<sequence length="654" mass="74551">MPYHFALQQDQKERLYADLGIDANKIMVPPNMLENWQQTLDLISEIVDTPAVLIMRVHPTEIEVFASSHSQGNPYKPQDREHLGHGLYCETVMKECRELHIPNALKDANWDKNPDIKLGMIAYCGLPLHWPDNTTFGTICMLDNKERNYSQQFRSLLARFQNAIETNLITLYQQAKLQLHNQQLEVKVQQRTHELAELSAKLIREIETRTNTESSLEYHKSYDPLTGLPNRPNLINTLANMLEDINRKQKISVFYVGLRNFKSINDSYGYLIGDKILATLGQRLQHSTSNDTFIARIAGAEFVLVQANNSSHTETHKFIEQIINCCHSPFGIANLIISLHCSIGIAQAPNDGIDAAQLLQKAGAAMTISKAEGLSYSFFDQQTQSILNERYQIESYLVDALKKHELSLHYQPIIELNTRQVIGAEALLRWYNPVLGQVAPDQFIALAERNGQIIEIGNYVLHSALKQTAYWCQILQQDFKIAINISPVQMRNPRFGEHIAELLTLYQLPATALELEITEGMLLQDEHIAHHAISQLQELGVHISLDDFGTGYSSLSYLQKYSFDTLKIDRCFISKLEHSEQARELTKAMIAIGKKLKLKVIAEGVENTFQDTFICNEDCNYGQGYLYGKPVTPEQFEHDFIRRQSTPFYKTEPN</sequence>
<organism evidence="4 5">
    <name type="scientific">Shewanella decolorationis</name>
    <dbReference type="NCBI Taxonomy" id="256839"/>
    <lineage>
        <taxon>Bacteria</taxon>
        <taxon>Pseudomonadati</taxon>
        <taxon>Pseudomonadota</taxon>
        <taxon>Gammaproteobacteria</taxon>
        <taxon>Alteromonadales</taxon>
        <taxon>Shewanellaceae</taxon>
        <taxon>Shewanella</taxon>
    </lineage>
</organism>
<dbReference type="PANTHER" id="PTHR44757">
    <property type="entry name" value="DIGUANYLATE CYCLASE DGCP"/>
    <property type="match status" value="1"/>
</dbReference>
<dbReference type="CDD" id="cd01949">
    <property type="entry name" value="GGDEF"/>
    <property type="match status" value="1"/>
</dbReference>
<dbReference type="CDD" id="cd01948">
    <property type="entry name" value="EAL"/>
    <property type="match status" value="1"/>
</dbReference>
<proteinExistence type="predicted"/>
<dbReference type="InterPro" id="IPR029787">
    <property type="entry name" value="Nucleotide_cyclase"/>
</dbReference>
<evidence type="ECO:0000259" key="2">
    <source>
        <dbReference type="PROSITE" id="PS50883"/>
    </source>
</evidence>
<evidence type="ECO:0000259" key="3">
    <source>
        <dbReference type="PROSITE" id="PS50887"/>
    </source>
</evidence>
<dbReference type="InterPro" id="IPR003018">
    <property type="entry name" value="GAF"/>
</dbReference>
<protein>
    <submittedName>
        <fullName evidence="4">EAL domain-containing protein</fullName>
    </submittedName>
</protein>
<dbReference type="NCBIfam" id="TIGR00254">
    <property type="entry name" value="GGDEF"/>
    <property type="match status" value="1"/>
</dbReference>
<dbReference type="KEGG" id="sdeo:D0436_18890"/>
<dbReference type="InterPro" id="IPR001633">
    <property type="entry name" value="EAL_dom"/>
</dbReference>
<evidence type="ECO:0000256" key="1">
    <source>
        <dbReference type="SAM" id="Coils"/>
    </source>
</evidence>
<name>A0A5B8R0W0_9GAMM</name>
<dbReference type="Gene3D" id="3.20.20.450">
    <property type="entry name" value="EAL domain"/>
    <property type="match status" value="1"/>
</dbReference>
<dbReference type="PROSITE" id="PS50887">
    <property type="entry name" value="GGDEF"/>
    <property type="match status" value="1"/>
</dbReference>
<dbReference type="PANTHER" id="PTHR44757:SF2">
    <property type="entry name" value="BIOFILM ARCHITECTURE MAINTENANCE PROTEIN MBAA"/>
    <property type="match status" value="1"/>
</dbReference>
<feature type="coiled-coil region" evidence="1">
    <location>
        <begin position="172"/>
        <end position="201"/>
    </location>
</feature>
<evidence type="ECO:0000313" key="5">
    <source>
        <dbReference type="Proteomes" id="UP000321124"/>
    </source>
</evidence>
<dbReference type="RefSeq" id="WP_208660133.1">
    <property type="nucleotide sequence ID" value="NZ_CP031775.2"/>
</dbReference>
<dbReference type="SMART" id="SM00065">
    <property type="entry name" value="GAF"/>
    <property type="match status" value="1"/>
</dbReference>
<dbReference type="Pfam" id="PF00563">
    <property type="entry name" value="EAL"/>
    <property type="match status" value="1"/>
</dbReference>
<dbReference type="Gene3D" id="3.30.450.40">
    <property type="match status" value="1"/>
</dbReference>
<feature type="domain" description="GGDEF" evidence="3">
    <location>
        <begin position="249"/>
        <end position="381"/>
    </location>
</feature>
<accession>A0A5B8R0W0</accession>
<dbReference type="InterPro" id="IPR035919">
    <property type="entry name" value="EAL_sf"/>
</dbReference>
<dbReference type="Gene3D" id="3.30.70.270">
    <property type="match status" value="1"/>
</dbReference>
<dbReference type="InterPro" id="IPR029016">
    <property type="entry name" value="GAF-like_dom_sf"/>
</dbReference>
<dbReference type="SMART" id="SM00052">
    <property type="entry name" value="EAL"/>
    <property type="match status" value="1"/>
</dbReference>